<feature type="domain" description="Ubiquitin-like" evidence="2">
    <location>
        <begin position="61"/>
        <end position="107"/>
    </location>
</feature>
<feature type="compositionally biased region" description="Polar residues" evidence="1">
    <location>
        <begin position="505"/>
        <end position="528"/>
    </location>
</feature>
<comment type="caution">
    <text evidence="3">The sequence shown here is derived from an EMBL/GenBank/DDBJ whole genome shotgun (WGS) entry which is preliminary data.</text>
</comment>
<dbReference type="SUPFAM" id="SSF54236">
    <property type="entry name" value="Ubiquitin-like"/>
    <property type="match status" value="1"/>
</dbReference>
<dbReference type="OrthoDB" id="6088715at2759"/>
<dbReference type="Gene3D" id="3.10.20.90">
    <property type="entry name" value="Phosphatidylinositol 3-kinase Catalytic Subunit, Chain A, domain 1"/>
    <property type="match status" value="1"/>
</dbReference>
<feature type="compositionally biased region" description="Low complexity" evidence="1">
    <location>
        <begin position="420"/>
        <end position="430"/>
    </location>
</feature>
<organism evidence="3 4">
    <name type="scientific">Cloeon dipterum</name>
    <dbReference type="NCBI Taxonomy" id="197152"/>
    <lineage>
        <taxon>Eukaryota</taxon>
        <taxon>Metazoa</taxon>
        <taxon>Ecdysozoa</taxon>
        <taxon>Arthropoda</taxon>
        <taxon>Hexapoda</taxon>
        <taxon>Insecta</taxon>
        <taxon>Pterygota</taxon>
        <taxon>Palaeoptera</taxon>
        <taxon>Ephemeroptera</taxon>
        <taxon>Pisciforma</taxon>
        <taxon>Baetidae</taxon>
        <taxon>Cloeon</taxon>
    </lineage>
</organism>
<proteinExistence type="predicted"/>
<dbReference type="InterPro" id="IPR000626">
    <property type="entry name" value="Ubiquitin-like_dom"/>
</dbReference>
<feature type="compositionally biased region" description="Basic residues" evidence="1">
    <location>
        <begin position="333"/>
        <end position="353"/>
    </location>
</feature>
<feature type="compositionally biased region" description="Low complexity" evidence="1">
    <location>
        <begin position="556"/>
        <end position="576"/>
    </location>
</feature>
<feature type="compositionally biased region" description="Low complexity" evidence="1">
    <location>
        <begin position="486"/>
        <end position="495"/>
    </location>
</feature>
<gene>
    <name evidence="3" type="ORF">CLODIP_2_CD02261</name>
</gene>
<dbReference type="Proteomes" id="UP000494165">
    <property type="component" value="Unassembled WGS sequence"/>
</dbReference>
<evidence type="ECO:0000256" key="1">
    <source>
        <dbReference type="SAM" id="MobiDB-lite"/>
    </source>
</evidence>
<dbReference type="AlphaFoldDB" id="A0A8S1C2V3"/>
<dbReference type="PRINTS" id="PR01217">
    <property type="entry name" value="PRICHEXTENSN"/>
</dbReference>
<name>A0A8S1C2V3_9INSE</name>
<reference evidence="3 4" key="1">
    <citation type="submission" date="2020-04" db="EMBL/GenBank/DDBJ databases">
        <authorList>
            <person name="Alioto T."/>
            <person name="Alioto T."/>
            <person name="Gomez Garrido J."/>
        </authorList>
    </citation>
    <scope>NUCLEOTIDE SEQUENCE [LARGE SCALE GENOMIC DNA]</scope>
</reference>
<evidence type="ECO:0000313" key="3">
    <source>
        <dbReference type="EMBL" id="CAB3363573.1"/>
    </source>
</evidence>
<protein>
    <recommendedName>
        <fullName evidence="2">Ubiquitin-like domain-containing protein</fullName>
    </recommendedName>
</protein>
<evidence type="ECO:0000259" key="2">
    <source>
        <dbReference type="PROSITE" id="PS50053"/>
    </source>
</evidence>
<feature type="region of interest" description="Disordered" evidence="1">
    <location>
        <begin position="309"/>
        <end position="576"/>
    </location>
</feature>
<sequence length="576" mass="64925">MGRKMKKKLNAKYRGMIVKKYNTSTTLARENVLRHEDERKIAIVDRPYYKKRTPTRFIWVTNLLLDTKSFLVRFNPTDSVRKVKTYIEKATGIPWQCQTLYLSGKHVLADTDMMCEVEVKGTRWKISVAASNSFSYVVVRDKSDNTEFVLGVDSDAFDTANASVLYEKIEPNQFEKELSAEKGKVARMLFVASRVIEPDRPLKDYNIRRGDSITLIRYSDSFPRNIFLKFAGRNVVGEIVLGPYECQPYTDIRTLKTWFFTTSKAPDGHYRIFFGPEEMDNYVRMGEIDIPAGTVLRIKLDEDPLAKMRPTTSWWPPRIDKVPEEESGEQPKKPRKMKNQSRKTRIKERRLARKLNPNQSNEEPEPEPDRHYPYGRYSPGYTPGVHLPGSPSYIPRFRPTAPAPAPTVPSYNPSSPEFYPTAPAPAHTVPPYDPSSPEDFPTSPAYGPTFLSCDPTSPTYAPNSPLYNARSPEFDPTSPTYPPTSPMYTPNSPSYNAHSPKFVPTSPTYTPNSPFYNPNSPAYATISPTHMPDSTLGGPESGNDEQLTDSDDHSTDPTGSTVSDSSSLTGSNSSNE</sequence>
<dbReference type="EMBL" id="CADEPI010000012">
    <property type="protein sequence ID" value="CAB3363573.1"/>
    <property type="molecule type" value="Genomic_DNA"/>
</dbReference>
<feature type="compositionally biased region" description="Polar residues" evidence="1">
    <location>
        <begin position="454"/>
        <end position="466"/>
    </location>
</feature>
<keyword evidence="4" id="KW-1185">Reference proteome</keyword>
<accession>A0A8S1C2V3</accession>
<dbReference type="PROSITE" id="PS50053">
    <property type="entry name" value="UBIQUITIN_2"/>
    <property type="match status" value="1"/>
</dbReference>
<dbReference type="Pfam" id="PF00240">
    <property type="entry name" value="ubiquitin"/>
    <property type="match status" value="1"/>
</dbReference>
<evidence type="ECO:0000313" key="4">
    <source>
        <dbReference type="Proteomes" id="UP000494165"/>
    </source>
</evidence>
<dbReference type="CDD" id="cd17039">
    <property type="entry name" value="Ubl_ubiquitin_like"/>
    <property type="match status" value="1"/>
</dbReference>
<dbReference type="InterPro" id="IPR029071">
    <property type="entry name" value="Ubiquitin-like_domsf"/>
</dbReference>
<feature type="compositionally biased region" description="Basic and acidic residues" evidence="1">
    <location>
        <begin position="318"/>
        <end position="332"/>
    </location>
</feature>